<dbReference type="InterPro" id="IPR015943">
    <property type="entry name" value="WD40/YVTN_repeat-like_dom_sf"/>
</dbReference>
<comment type="caution">
    <text evidence="2">The sequence shown here is derived from an EMBL/GenBank/DDBJ whole genome shotgun (WGS) entry which is preliminary data.</text>
</comment>
<keyword evidence="1" id="KW-0732">Signal</keyword>
<protein>
    <recommendedName>
        <fullName evidence="4">Glycosyl hydrolase</fullName>
    </recommendedName>
</protein>
<reference evidence="2 3" key="1">
    <citation type="submission" date="2020-12" db="EMBL/GenBank/DDBJ databases">
        <authorList>
            <person name="Ruan W."/>
            <person name="Khan S.A."/>
            <person name="Jeon C.O."/>
        </authorList>
    </citation>
    <scope>NUCLEOTIDE SEQUENCE [LARGE SCALE GENOMIC DNA]</scope>
    <source>
        <strain evidence="2 3">MA-13</strain>
    </source>
</reference>
<evidence type="ECO:0000256" key="1">
    <source>
        <dbReference type="SAM" id="SignalP"/>
    </source>
</evidence>
<dbReference type="EMBL" id="JAERPS020000005">
    <property type="protein sequence ID" value="MBZ9612745.1"/>
    <property type="molecule type" value="Genomic_DNA"/>
</dbReference>
<dbReference type="PROSITE" id="PS51257">
    <property type="entry name" value="PROKAR_LIPOPROTEIN"/>
    <property type="match status" value="1"/>
</dbReference>
<dbReference type="Gene3D" id="2.130.10.10">
    <property type="entry name" value="YVTN repeat-like/Quinoprotein amine dehydrogenase"/>
    <property type="match status" value="1"/>
</dbReference>
<proteinExistence type="predicted"/>
<evidence type="ECO:0000313" key="2">
    <source>
        <dbReference type="EMBL" id="MBZ9612745.1"/>
    </source>
</evidence>
<evidence type="ECO:0008006" key="4">
    <source>
        <dbReference type="Google" id="ProtNLM"/>
    </source>
</evidence>
<evidence type="ECO:0000313" key="3">
    <source>
        <dbReference type="Proteomes" id="UP000663814"/>
    </source>
</evidence>
<keyword evidence="3" id="KW-1185">Reference proteome</keyword>
<dbReference type="SUPFAM" id="SSF110296">
    <property type="entry name" value="Oligoxyloglucan reducing end-specific cellobiohydrolase"/>
    <property type="match status" value="1"/>
</dbReference>
<name>A0ABS7XB04_9GAMM</name>
<reference evidence="2 3" key="2">
    <citation type="submission" date="2021-08" db="EMBL/GenBank/DDBJ databases">
        <title>Rheinheimera aquimaris sp. nov., isolated from seawater of the East Sea in Korea.</title>
        <authorList>
            <person name="Kim K.H."/>
            <person name="Wenting R."/>
            <person name="Kim K.R."/>
            <person name="Jeon C.O."/>
        </authorList>
    </citation>
    <scope>NUCLEOTIDE SEQUENCE [LARGE SCALE GENOMIC DNA]</scope>
    <source>
        <strain evidence="2 3">MA-13</strain>
    </source>
</reference>
<sequence>MKLGNVLLWLLCWLALSACNGDTTPLQPPPVSTPEPFEFTHQGLDGLIIKRLYQQEDSILALTNNGLYQQQQQQNSWQLIGLEGYELQDLAMITDQHWLAAVRLQDATESASNHLQESFDAGASWLAVSRPFGEDGKHEGIYALHYDTLQQRLYATGLGVLAQSDNLGISWQKLQGDWDMLAQPNSALALAPDRSHIWWGGQGAIENGVLFSYRLADGHSQTFKALLPDPSVYYNLRFANNHVYACGEGGIVMTTNNGDSWINLLPESDHRFYFDIAMDPNSNGRLYTAGWDKKFNEPQPLILQWSDNAGQSWQRLHYQGPPDFMGGVRSMLLVQQQEQSYLYLGLYKGGMMKVRLE</sequence>
<accession>A0ABS7XB04</accession>
<gene>
    <name evidence="2" type="ORF">I4W93_014195</name>
</gene>
<organism evidence="2 3">
    <name type="scientific">Rheinheimera maricola</name>
    <dbReference type="NCBI Taxonomy" id="2793282"/>
    <lineage>
        <taxon>Bacteria</taxon>
        <taxon>Pseudomonadati</taxon>
        <taxon>Pseudomonadota</taxon>
        <taxon>Gammaproteobacteria</taxon>
        <taxon>Chromatiales</taxon>
        <taxon>Chromatiaceae</taxon>
        <taxon>Rheinheimera</taxon>
    </lineage>
</organism>
<feature type="chain" id="PRO_5047095350" description="Glycosyl hydrolase" evidence="1">
    <location>
        <begin position="19"/>
        <end position="357"/>
    </location>
</feature>
<dbReference type="Proteomes" id="UP000663814">
    <property type="component" value="Unassembled WGS sequence"/>
</dbReference>
<feature type="signal peptide" evidence="1">
    <location>
        <begin position="1"/>
        <end position="18"/>
    </location>
</feature>
<dbReference type="RefSeq" id="WP_205313588.1">
    <property type="nucleotide sequence ID" value="NZ_JAERPS020000005.1"/>
</dbReference>